<keyword evidence="3" id="KW-1185">Reference proteome</keyword>
<protein>
    <recommendedName>
        <fullName evidence="1">YchJ-like middle NTF2-like domain-containing protein</fullName>
    </recommendedName>
</protein>
<name>A0ABS7U0G1_9BACT</name>
<proteinExistence type="predicted"/>
<dbReference type="Pfam" id="PF17775">
    <property type="entry name" value="YchJ_M-like"/>
    <property type="match status" value="1"/>
</dbReference>
<dbReference type="SUPFAM" id="SSF54427">
    <property type="entry name" value="NTF2-like"/>
    <property type="match status" value="1"/>
</dbReference>
<dbReference type="InterPro" id="IPR048469">
    <property type="entry name" value="YchJ-like_M"/>
</dbReference>
<evidence type="ECO:0000313" key="3">
    <source>
        <dbReference type="Proteomes" id="UP001139031"/>
    </source>
</evidence>
<sequence length="131" mass="14346">MSRRCPCGRRTYESCCGPLLVGARPAETAEDLMRSRYTAYVEGAVDYLLQTTSAAARGTIDRQQLTAYCRGLRGMSLTIVETAAGGPADETGVVAFAAALKSEGRRFVQRERSRFVREDGRWVYVDGVVQG</sequence>
<dbReference type="RefSeq" id="WP_224195742.1">
    <property type="nucleotide sequence ID" value="NZ_JAIRAU010000045.1"/>
</dbReference>
<gene>
    <name evidence="2" type="ORF">K7C98_32645</name>
</gene>
<feature type="domain" description="YchJ-like middle NTF2-like" evidence="1">
    <location>
        <begin position="28"/>
        <end position="127"/>
    </location>
</feature>
<accession>A0ABS7U0G1</accession>
<dbReference type="Proteomes" id="UP001139031">
    <property type="component" value="Unassembled WGS sequence"/>
</dbReference>
<dbReference type="EMBL" id="JAIRAU010000045">
    <property type="protein sequence ID" value="MBZ5714007.1"/>
    <property type="molecule type" value="Genomic_DNA"/>
</dbReference>
<dbReference type="PANTHER" id="PTHR33747:SF1">
    <property type="entry name" value="ADENYLATE CYCLASE-ASSOCIATED CAP C-TERMINAL DOMAIN-CONTAINING PROTEIN"/>
    <property type="match status" value="1"/>
</dbReference>
<comment type="caution">
    <text evidence="2">The sequence shown here is derived from an EMBL/GenBank/DDBJ whole genome shotgun (WGS) entry which is preliminary data.</text>
</comment>
<evidence type="ECO:0000259" key="1">
    <source>
        <dbReference type="Pfam" id="PF17775"/>
    </source>
</evidence>
<dbReference type="PANTHER" id="PTHR33747">
    <property type="entry name" value="UPF0225 PROTEIN SCO1677"/>
    <property type="match status" value="1"/>
</dbReference>
<dbReference type="InterPro" id="IPR032710">
    <property type="entry name" value="NTF2-like_dom_sf"/>
</dbReference>
<organism evidence="2 3">
    <name type="scientific">Nannocystis pusilla</name>
    <dbReference type="NCBI Taxonomy" id="889268"/>
    <lineage>
        <taxon>Bacteria</taxon>
        <taxon>Pseudomonadati</taxon>
        <taxon>Myxococcota</taxon>
        <taxon>Polyangia</taxon>
        <taxon>Nannocystales</taxon>
        <taxon>Nannocystaceae</taxon>
        <taxon>Nannocystis</taxon>
    </lineage>
</organism>
<reference evidence="2" key="1">
    <citation type="submission" date="2021-08" db="EMBL/GenBank/DDBJ databases">
        <authorList>
            <person name="Stevens D.C."/>
        </authorList>
    </citation>
    <scope>NUCLEOTIDE SEQUENCE</scope>
    <source>
        <strain evidence="2">DSM 53165</strain>
    </source>
</reference>
<evidence type="ECO:0000313" key="2">
    <source>
        <dbReference type="EMBL" id="MBZ5714007.1"/>
    </source>
</evidence>
<dbReference type="Gene3D" id="3.10.450.50">
    <property type="match status" value="1"/>
</dbReference>